<gene>
    <name evidence="1" type="ORF">CHARACLAT_031167</name>
</gene>
<feature type="non-terminal residue" evidence="1">
    <location>
        <position position="1"/>
    </location>
</feature>
<comment type="caution">
    <text evidence="1">The sequence shown here is derived from an EMBL/GenBank/DDBJ whole genome shotgun (WGS) entry which is preliminary data.</text>
</comment>
<keyword evidence="2" id="KW-1185">Reference proteome</keyword>
<reference evidence="1 2" key="1">
    <citation type="submission" date="2021-06" db="EMBL/GenBank/DDBJ databases">
        <authorList>
            <person name="Palmer J.M."/>
        </authorList>
    </citation>
    <scope>NUCLEOTIDE SEQUENCE [LARGE SCALE GENOMIC DNA]</scope>
    <source>
        <strain evidence="1 2">CL_MEX2019</strain>
        <tissue evidence="1">Muscle</tissue>
    </source>
</reference>
<proteinExistence type="predicted"/>
<dbReference type="EMBL" id="JAHUTJ010054114">
    <property type="protein sequence ID" value="MED6285637.1"/>
    <property type="molecule type" value="Genomic_DNA"/>
</dbReference>
<protein>
    <submittedName>
        <fullName evidence="1">Uncharacterized protein</fullName>
    </submittedName>
</protein>
<dbReference type="Proteomes" id="UP001352852">
    <property type="component" value="Unassembled WGS sequence"/>
</dbReference>
<name>A0ABU7EEX3_9TELE</name>
<evidence type="ECO:0000313" key="2">
    <source>
        <dbReference type="Proteomes" id="UP001352852"/>
    </source>
</evidence>
<organism evidence="1 2">
    <name type="scientific">Characodon lateralis</name>
    <dbReference type="NCBI Taxonomy" id="208331"/>
    <lineage>
        <taxon>Eukaryota</taxon>
        <taxon>Metazoa</taxon>
        <taxon>Chordata</taxon>
        <taxon>Craniata</taxon>
        <taxon>Vertebrata</taxon>
        <taxon>Euteleostomi</taxon>
        <taxon>Actinopterygii</taxon>
        <taxon>Neopterygii</taxon>
        <taxon>Teleostei</taxon>
        <taxon>Neoteleostei</taxon>
        <taxon>Acanthomorphata</taxon>
        <taxon>Ovalentaria</taxon>
        <taxon>Atherinomorphae</taxon>
        <taxon>Cyprinodontiformes</taxon>
        <taxon>Goodeidae</taxon>
        <taxon>Characodon</taxon>
    </lineage>
</organism>
<sequence length="163" mass="18159">GPQTPNLSFPPGGSVISFNKLHILLSTIFTASLWTYLFSPLLCTAGDLRPWCSRHYFPCENKPFKFCKVLLSVLCMWVRSVHTCTSLPERFALAVQLLASPEIYSRSLKVISEIFCKLALILPVLTLPGALPLDLTELTRDLKNRSEPSLKLNLQADSSASHQ</sequence>
<evidence type="ECO:0000313" key="1">
    <source>
        <dbReference type="EMBL" id="MED6285637.1"/>
    </source>
</evidence>
<accession>A0ABU7EEX3</accession>